<dbReference type="RefSeq" id="WP_170215795.1">
    <property type="nucleotide sequence ID" value="NZ_BONB01000022.1"/>
</dbReference>
<keyword evidence="2" id="KW-0560">Oxidoreductase</keyword>
<evidence type="ECO:0000256" key="4">
    <source>
        <dbReference type="PIRSR" id="PIRSR000149-3"/>
    </source>
</evidence>
<dbReference type="Proteomes" id="UP000256913">
    <property type="component" value="Unassembled WGS sequence"/>
</dbReference>
<organism evidence="8 9">
    <name type="scientific">Asanoa ferruginea</name>
    <dbReference type="NCBI Taxonomy" id="53367"/>
    <lineage>
        <taxon>Bacteria</taxon>
        <taxon>Bacillati</taxon>
        <taxon>Actinomycetota</taxon>
        <taxon>Actinomycetes</taxon>
        <taxon>Micromonosporales</taxon>
        <taxon>Micromonosporaceae</taxon>
        <taxon>Asanoa</taxon>
    </lineage>
</organism>
<evidence type="ECO:0000256" key="1">
    <source>
        <dbReference type="ARBA" id="ARBA00007406"/>
    </source>
</evidence>
<gene>
    <name evidence="8" type="ORF">DFJ67_2139</name>
</gene>
<dbReference type="Pfam" id="PF00044">
    <property type="entry name" value="Gp_dh_N"/>
    <property type="match status" value="1"/>
</dbReference>
<dbReference type="Gene3D" id="3.40.50.720">
    <property type="entry name" value="NAD(P)-binding Rossmann-like Domain"/>
    <property type="match status" value="1"/>
</dbReference>
<dbReference type="PRINTS" id="PR00078">
    <property type="entry name" value="G3PDHDRGNASE"/>
</dbReference>
<dbReference type="InterPro" id="IPR020831">
    <property type="entry name" value="GlycerAld/Erythrose_P_DH"/>
</dbReference>
<comment type="similarity">
    <text evidence="1 6">Belongs to the glyceraldehyde-3-phosphate dehydrogenase family.</text>
</comment>
<dbReference type="FunFam" id="3.40.50.720:FF:000001">
    <property type="entry name" value="Glyceraldehyde-3-phosphate dehydrogenase"/>
    <property type="match status" value="1"/>
</dbReference>
<dbReference type="Pfam" id="PF02800">
    <property type="entry name" value="Gp_dh_C"/>
    <property type="match status" value="1"/>
</dbReference>
<dbReference type="EMBL" id="QUMQ01000001">
    <property type="protein sequence ID" value="REF96170.1"/>
    <property type="molecule type" value="Genomic_DNA"/>
</dbReference>
<evidence type="ECO:0000256" key="6">
    <source>
        <dbReference type="RuleBase" id="RU000397"/>
    </source>
</evidence>
<accession>A0A3D9ZR71</accession>
<feature type="active site" description="Nucleophile" evidence="3">
    <location>
        <position position="151"/>
    </location>
</feature>
<evidence type="ECO:0000256" key="2">
    <source>
        <dbReference type="ARBA" id="ARBA00023002"/>
    </source>
</evidence>
<dbReference type="GO" id="GO:0016620">
    <property type="term" value="F:oxidoreductase activity, acting on the aldehyde or oxo group of donors, NAD or NADP as acceptor"/>
    <property type="evidence" value="ECO:0007669"/>
    <property type="project" value="InterPro"/>
</dbReference>
<sequence>MRVGINGCGRVGRSFWRAALERPGFDVVAVNDTALTPQAIAHLLNFDSVRGRAQQKATVESDRVVLGGQPVTVSQNPTPEEIPWGELGVDLVVESTGRYFRAERLRGHLAAGARKVLVSAAAPDPDATIVIGVNEHDYDPTRHHIVSPACCTGNAVAPVVATLRAEFGVAGVFINTIHAYDGTHSSLHDAPHRDRRMGRAAGVNIVPVKIKDTTRSLGYVFPDLAQHIEGMAMRVPAGIGCAVEVVAELNTQATVEQVNAAFRAAANGQFKGRLGYTDESLVSSDFVGATEVSILDAQLTTMLGRNAKLVVWHDNEIGYARVLADTVELIAAAG</sequence>
<comment type="caution">
    <text evidence="8">The sequence shown here is derived from an EMBL/GenBank/DDBJ whole genome shotgun (WGS) entry which is preliminary data.</text>
</comment>
<feature type="binding site" evidence="4">
    <location>
        <position position="32"/>
    </location>
    <ligand>
        <name>NAD(+)</name>
        <dbReference type="ChEBI" id="CHEBI:57540"/>
    </ligand>
</feature>
<dbReference type="InterPro" id="IPR020828">
    <property type="entry name" value="GlycerAld_3-P_DH_NAD(P)-bd"/>
</dbReference>
<evidence type="ECO:0000259" key="7">
    <source>
        <dbReference type="SMART" id="SM00846"/>
    </source>
</evidence>
<dbReference type="Gene3D" id="3.30.360.10">
    <property type="entry name" value="Dihydrodipicolinate Reductase, domain 2"/>
    <property type="match status" value="1"/>
</dbReference>
<evidence type="ECO:0000256" key="5">
    <source>
        <dbReference type="PIRSR" id="PIRSR000149-4"/>
    </source>
</evidence>
<dbReference type="PANTHER" id="PTHR43148">
    <property type="entry name" value="GLYCERALDEHYDE-3-PHOSPHATE DEHYDROGENASE 2"/>
    <property type="match status" value="1"/>
</dbReference>
<evidence type="ECO:0000313" key="8">
    <source>
        <dbReference type="EMBL" id="REF96170.1"/>
    </source>
</evidence>
<keyword evidence="4" id="KW-0547">Nucleotide-binding</keyword>
<feature type="site" description="Activates thiol group during catalysis" evidence="5">
    <location>
        <position position="178"/>
    </location>
</feature>
<name>A0A3D9ZR71_9ACTN</name>
<dbReference type="SUPFAM" id="SSF51735">
    <property type="entry name" value="NAD(P)-binding Rossmann-fold domains"/>
    <property type="match status" value="1"/>
</dbReference>
<keyword evidence="9" id="KW-1185">Reference proteome</keyword>
<dbReference type="PIRSF" id="PIRSF000149">
    <property type="entry name" value="GAP_DH"/>
    <property type="match status" value="1"/>
</dbReference>
<evidence type="ECO:0000313" key="9">
    <source>
        <dbReference type="Proteomes" id="UP000256913"/>
    </source>
</evidence>
<dbReference type="InterPro" id="IPR020829">
    <property type="entry name" value="GlycerAld_3-P_DH_cat"/>
</dbReference>
<dbReference type="AlphaFoldDB" id="A0A3D9ZR71"/>
<dbReference type="SMART" id="SM00846">
    <property type="entry name" value="Gp_dh_N"/>
    <property type="match status" value="1"/>
</dbReference>
<dbReference type="CDD" id="cd05214">
    <property type="entry name" value="GAPDH_I_N"/>
    <property type="match status" value="1"/>
</dbReference>
<proteinExistence type="inferred from homology"/>
<dbReference type="GO" id="GO:0051287">
    <property type="term" value="F:NAD binding"/>
    <property type="evidence" value="ECO:0007669"/>
    <property type="project" value="InterPro"/>
</dbReference>
<evidence type="ECO:0000256" key="3">
    <source>
        <dbReference type="PIRSR" id="PIRSR000149-1"/>
    </source>
</evidence>
<dbReference type="SUPFAM" id="SSF55347">
    <property type="entry name" value="Glyceraldehyde-3-phosphate dehydrogenase-like, C-terminal domain"/>
    <property type="match status" value="1"/>
</dbReference>
<protein>
    <submittedName>
        <fullName evidence="8">Glyceraldehyde 3-phosphate dehydrogenase</fullName>
    </submittedName>
</protein>
<feature type="binding site" evidence="4">
    <location>
        <position position="315"/>
    </location>
    <ligand>
        <name>NAD(+)</name>
        <dbReference type="ChEBI" id="CHEBI:57540"/>
    </ligand>
</feature>
<reference evidence="8 9" key="1">
    <citation type="submission" date="2018-08" db="EMBL/GenBank/DDBJ databases">
        <title>Sequencing the genomes of 1000 actinobacteria strains.</title>
        <authorList>
            <person name="Klenk H.-P."/>
        </authorList>
    </citation>
    <scope>NUCLEOTIDE SEQUENCE [LARGE SCALE GENOMIC DNA]</scope>
    <source>
        <strain evidence="8 9">DSM 44099</strain>
    </source>
</reference>
<keyword evidence="4" id="KW-0520">NAD</keyword>
<feature type="domain" description="Glyceraldehyde 3-phosphate dehydrogenase NAD(P) binding" evidence="7">
    <location>
        <begin position="1"/>
        <end position="151"/>
    </location>
</feature>
<dbReference type="InterPro" id="IPR036291">
    <property type="entry name" value="NAD(P)-bd_dom_sf"/>
</dbReference>
<feature type="binding site" evidence="4">
    <location>
        <position position="119"/>
    </location>
    <ligand>
        <name>NAD(+)</name>
        <dbReference type="ChEBI" id="CHEBI:57540"/>
    </ligand>
</feature>